<dbReference type="GO" id="GO:0006412">
    <property type="term" value="P:translation"/>
    <property type="evidence" value="ECO:0007669"/>
    <property type="project" value="UniProtKB-UniRule"/>
</dbReference>
<sequence length="212" mass="22879">MAKGIIGKKIGMTQVFSDNGAVIPVTVVQAGPCVVVQKKTVESDGYNAIQIGFEEILSEKKVNKPMAGHFKKADVKPMKYLREVRVDAIDDYNVGQTISTEIFAEGDLVDIQGVTIGKGFAGGMKRWNLAGGPGGHGSGFHRRLGSIGMREWPAEVNKGKKMAGHLGVETVTTQRLKVVKVMPEKNVILVQGSIPGHKNGIVYIKETAKPKR</sequence>
<name>A0A9D2KAN8_9BACT</name>
<dbReference type="InterPro" id="IPR019926">
    <property type="entry name" value="Ribosomal_uL3_CS"/>
</dbReference>
<evidence type="ECO:0000256" key="4">
    <source>
        <dbReference type="ARBA" id="ARBA00022980"/>
    </source>
</evidence>
<evidence type="ECO:0000256" key="5">
    <source>
        <dbReference type="ARBA" id="ARBA00023274"/>
    </source>
</evidence>
<proteinExistence type="inferred from homology"/>
<comment type="function">
    <text evidence="7 9">One of the primary rRNA binding proteins, it binds directly near the 3'-end of the 23S rRNA, where it nucleates assembly of the 50S subunit.</text>
</comment>
<evidence type="ECO:0000256" key="3">
    <source>
        <dbReference type="ARBA" id="ARBA00022884"/>
    </source>
</evidence>
<dbReference type="InterPro" id="IPR009000">
    <property type="entry name" value="Transl_B-barrel_sf"/>
</dbReference>
<dbReference type="FunFam" id="2.40.30.10:FF:000004">
    <property type="entry name" value="50S ribosomal protein L3"/>
    <property type="match status" value="1"/>
</dbReference>
<protein>
    <recommendedName>
        <fullName evidence="6 7">Large ribosomal subunit protein uL3</fullName>
    </recommendedName>
</protein>
<dbReference type="PANTHER" id="PTHR11229">
    <property type="entry name" value="50S RIBOSOMAL PROTEIN L3"/>
    <property type="match status" value="1"/>
</dbReference>
<evidence type="ECO:0000313" key="11">
    <source>
        <dbReference type="Proteomes" id="UP000824176"/>
    </source>
</evidence>
<dbReference type="InterPro" id="IPR000597">
    <property type="entry name" value="Ribosomal_uL3"/>
</dbReference>
<dbReference type="PROSITE" id="PS00474">
    <property type="entry name" value="RIBOSOMAL_L3"/>
    <property type="match status" value="1"/>
</dbReference>
<evidence type="ECO:0000256" key="1">
    <source>
        <dbReference type="ARBA" id="ARBA00006540"/>
    </source>
</evidence>
<keyword evidence="3 7" id="KW-0694">RNA-binding</keyword>
<keyword evidence="5 7" id="KW-0687">Ribonucleoprotein</keyword>
<dbReference type="NCBIfam" id="TIGR03625">
    <property type="entry name" value="L3_bact"/>
    <property type="match status" value="1"/>
</dbReference>
<evidence type="ECO:0000256" key="7">
    <source>
        <dbReference type="HAMAP-Rule" id="MF_01325"/>
    </source>
</evidence>
<reference evidence="10" key="1">
    <citation type="journal article" date="2021" name="PeerJ">
        <title>Extensive microbial diversity within the chicken gut microbiome revealed by metagenomics and culture.</title>
        <authorList>
            <person name="Gilroy R."/>
            <person name="Ravi A."/>
            <person name="Getino M."/>
            <person name="Pursley I."/>
            <person name="Horton D.L."/>
            <person name="Alikhan N.F."/>
            <person name="Baker D."/>
            <person name="Gharbi K."/>
            <person name="Hall N."/>
            <person name="Watson M."/>
            <person name="Adriaenssens E.M."/>
            <person name="Foster-Nyarko E."/>
            <person name="Jarju S."/>
            <person name="Secka A."/>
            <person name="Antonio M."/>
            <person name="Oren A."/>
            <person name="Chaudhuri R.R."/>
            <person name="La Ragione R."/>
            <person name="Hildebrand F."/>
            <person name="Pallen M.J."/>
        </authorList>
    </citation>
    <scope>NUCLEOTIDE SEQUENCE</scope>
    <source>
        <strain evidence="10">ChiW4-1371</strain>
    </source>
</reference>
<evidence type="ECO:0000256" key="6">
    <source>
        <dbReference type="ARBA" id="ARBA00035243"/>
    </source>
</evidence>
<dbReference type="Gene3D" id="2.40.30.10">
    <property type="entry name" value="Translation factors"/>
    <property type="match status" value="1"/>
</dbReference>
<evidence type="ECO:0000256" key="9">
    <source>
        <dbReference type="RuleBase" id="RU003906"/>
    </source>
</evidence>
<dbReference type="GO" id="GO:0019843">
    <property type="term" value="F:rRNA binding"/>
    <property type="evidence" value="ECO:0007669"/>
    <property type="project" value="UniProtKB-UniRule"/>
</dbReference>
<comment type="caution">
    <text evidence="10">The sequence shown here is derived from an EMBL/GenBank/DDBJ whole genome shotgun (WGS) entry which is preliminary data.</text>
</comment>
<keyword evidence="2 7" id="KW-0699">rRNA-binding</keyword>
<dbReference type="HAMAP" id="MF_01325_B">
    <property type="entry name" value="Ribosomal_uL3_B"/>
    <property type="match status" value="1"/>
</dbReference>
<dbReference type="GO" id="GO:0022625">
    <property type="term" value="C:cytosolic large ribosomal subunit"/>
    <property type="evidence" value="ECO:0007669"/>
    <property type="project" value="TreeGrafter"/>
</dbReference>
<evidence type="ECO:0000313" key="10">
    <source>
        <dbReference type="EMBL" id="HIZ89524.1"/>
    </source>
</evidence>
<dbReference type="GO" id="GO:0003735">
    <property type="term" value="F:structural constituent of ribosome"/>
    <property type="evidence" value="ECO:0007669"/>
    <property type="project" value="UniProtKB-UniRule"/>
</dbReference>
<comment type="similarity">
    <text evidence="1 7 8">Belongs to the universal ribosomal protein uL3 family.</text>
</comment>
<evidence type="ECO:0000256" key="2">
    <source>
        <dbReference type="ARBA" id="ARBA00022730"/>
    </source>
</evidence>
<comment type="subunit">
    <text evidence="7 9">Part of the 50S ribosomal subunit. Forms a cluster with proteins L14 and L19.</text>
</comment>
<dbReference type="PANTHER" id="PTHR11229:SF16">
    <property type="entry name" value="LARGE RIBOSOMAL SUBUNIT PROTEIN UL3C"/>
    <property type="match status" value="1"/>
</dbReference>
<dbReference type="Gene3D" id="3.30.160.810">
    <property type="match status" value="1"/>
</dbReference>
<accession>A0A9D2KAN8</accession>
<dbReference type="SUPFAM" id="SSF50447">
    <property type="entry name" value="Translation proteins"/>
    <property type="match status" value="1"/>
</dbReference>
<dbReference type="FunFam" id="3.30.160.810:FF:000001">
    <property type="entry name" value="50S ribosomal protein L3"/>
    <property type="match status" value="1"/>
</dbReference>
<dbReference type="InterPro" id="IPR019927">
    <property type="entry name" value="Ribosomal_uL3_bac/org-type"/>
</dbReference>
<evidence type="ECO:0000256" key="8">
    <source>
        <dbReference type="RuleBase" id="RU003905"/>
    </source>
</evidence>
<keyword evidence="4 7" id="KW-0689">Ribosomal protein</keyword>
<dbReference type="AlphaFoldDB" id="A0A9D2KAN8"/>
<dbReference type="Pfam" id="PF00297">
    <property type="entry name" value="Ribosomal_L3"/>
    <property type="match status" value="1"/>
</dbReference>
<reference evidence="10" key="2">
    <citation type="submission" date="2021-04" db="EMBL/GenBank/DDBJ databases">
        <authorList>
            <person name="Gilroy R."/>
        </authorList>
    </citation>
    <scope>NUCLEOTIDE SEQUENCE</scope>
    <source>
        <strain evidence="10">ChiW4-1371</strain>
    </source>
</reference>
<dbReference type="Proteomes" id="UP000824176">
    <property type="component" value="Unassembled WGS sequence"/>
</dbReference>
<dbReference type="EMBL" id="DXAQ01000096">
    <property type="protein sequence ID" value="HIZ89524.1"/>
    <property type="molecule type" value="Genomic_DNA"/>
</dbReference>
<gene>
    <name evidence="7 10" type="primary">rplC</name>
    <name evidence="10" type="ORF">H9804_06240</name>
</gene>
<organism evidence="10 11">
    <name type="scientific">Candidatus Mucispirillum faecigallinarum</name>
    <dbReference type="NCBI Taxonomy" id="2838699"/>
    <lineage>
        <taxon>Bacteria</taxon>
        <taxon>Pseudomonadati</taxon>
        <taxon>Deferribacterota</taxon>
        <taxon>Deferribacteres</taxon>
        <taxon>Deferribacterales</taxon>
        <taxon>Mucispirillaceae</taxon>
        <taxon>Mucispirillum</taxon>
    </lineage>
</organism>